<dbReference type="InterPro" id="IPR016024">
    <property type="entry name" value="ARM-type_fold"/>
</dbReference>
<dbReference type="OrthoDB" id="9775346at2"/>
<dbReference type="AlphaFoldDB" id="A0A544TRU1"/>
<dbReference type="Proteomes" id="UP000316626">
    <property type="component" value="Unassembled WGS sequence"/>
</dbReference>
<sequence>MKTKWSTELVKTYMEPHRNEENALPMAKYMKNNFPFLGIKTPERRDIFRALLKENELPSYELVQKEVWELYRLEEREYHYVAIELLGKYKKKLTVGDLAFCLKLIETNSWWDSIDSIAPNIVGDIVKSSRVEGEAEMIEWAKSTNMWTNRASILHQLKYKKDTNEELLFATIERHTVSKEFFIQKAIGWVLREYAKTNPDVVRSFVESTNLAPLSKREALKHIK</sequence>
<dbReference type="CDD" id="cd07064">
    <property type="entry name" value="AlkD_like_1"/>
    <property type="match status" value="1"/>
</dbReference>
<gene>
    <name evidence="1" type="ORF">FG384_09510</name>
</gene>
<organism evidence="1 2">
    <name type="scientific">Psychrobacillus vulpis</name>
    <dbReference type="NCBI Taxonomy" id="2325572"/>
    <lineage>
        <taxon>Bacteria</taxon>
        <taxon>Bacillati</taxon>
        <taxon>Bacillota</taxon>
        <taxon>Bacilli</taxon>
        <taxon>Bacillales</taxon>
        <taxon>Bacillaceae</taxon>
        <taxon>Psychrobacillus</taxon>
    </lineage>
</organism>
<evidence type="ECO:0000313" key="1">
    <source>
        <dbReference type="EMBL" id="TQR20120.1"/>
    </source>
</evidence>
<accession>A0A544TRU1</accession>
<reference evidence="1 2" key="1">
    <citation type="submission" date="2019-06" db="EMBL/GenBank/DDBJ databases">
        <title>Psychrobacillus vulpis sp. nov., a new species isolated from feces of a red fox that inhabits in The Tablas de Daimiel Natural Park, Albacete, Spain.</title>
        <authorList>
            <person name="Rodriguez M."/>
            <person name="Reina J.C."/>
            <person name="Bejar V."/>
            <person name="Llamas I."/>
        </authorList>
    </citation>
    <scope>NUCLEOTIDE SEQUENCE [LARGE SCALE GENOMIC DNA]</scope>
    <source>
        <strain evidence="1 2">Z8</strain>
    </source>
</reference>
<dbReference type="Gene3D" id="1.20.1660.10">
    <property type="entry name" value="Hypothetical protein (EF3068)"/>
    <property type="match status" value="1"/>
</dbReference>
<dbReference type="SUPFAM" id="SSF48371">
    <property type="entry name" value="ARM repeat"/>
    <property type="match status" value="1"/>
</dbReference>
<dbReference type="RefSeq" id="WP_142642363.1">
    <property type="nucleotide sequence ID" value="NZ_VDGI01000008.1"/>
</dbReference>
<dbReference type="Gene3D" id="1.25.40.290">
    <property type="entry name" value="ARM repeat domains"/>
    <property type="match status" value="1"/>
</dbReference>
<proteinExistence type="predicted"/>
<dbReference type="Pfam" id="PF08713">
    <property type="entry name" value="DNA_alkylation"/>
    <property type="match status" value="1"/>
</dbReference>
<evidence type="ECO:0000313" key="2">
    <source>
        <dbReference type="Proteomes" id="UP000316626"/>
    </source>
</evidence>
<dbReference type="InterPro" id="IPR014825">
    <property type="entry name" value="DNA_alkylation"/>
</dbReference>
<dbReference type="PANTHER" id="PTHR34070:SF1">
    <property type="entry name" value="DNA ALKYLATION REPAIR PROTEIN"/>
    <property type="match status" value="1"/>
</dbReference>
<protein>
    <submittedName>
        <fullName evidence="1">DNA alkylation repair protein</fullName>
    </submittedName>
</protein>
<keyword evidence="2" id="KW-1185">Reference proteome</keyword>
<comment type="caution">
    <text evidence="1">The sequence shown here is derived from an EMBL/GenBank/DDBJ whole genome shotgun (WGS) entry which is preliminary data.</text>
</comment>
<dbReference type="PANTHER" id="PTHR34070">
    <property type="entry name" value="ARMADILLO-TYPE FOLD"/>
    <property type="match status" value="1"/>
</dbReference>
<name>A0A544TRU1_9BACI</name>
<dbReference type="EMBL" id="VDGI01000008">
    <property type="protein sequence ID" value="TQR20120.1"/>
    <property type="molecule type" value="Genomic_DNA"/>
</dbReference>